<sequence length="80" mass="8964">MTVFLSYPLLALIITSSTATRKLYIYSYAFTYRHTLATVGSVLQAPAPLYFVLSHVSMPISDERRAMTYQLEAKLKVATA</sequence>
<protein>
    <recommendedName>
        <fullName evidence="4">Secreted protein</fullName>
    </recommendedName>
</protein>
<gene>
    <name evidence="2" type="ORF">EV421DRAFT_1251814</name>
</gene>
<reference evidence="2" key="1">
    <citation type="submission" date="2023-06" db="EMBL/GenBank/DDBJ databases">
        <authorList>
            <consortium name="Lawrence Berkeley National Laboratory"/>
            <person name="Ahrendt S."/>
            <person name="Sahu N."/>
            <person name="Indic B."/>
            <person name="Wong-Bajracharya J."/>
            <person name="Merenyi Z."/>
            <person name="Ke H.-M."/>
            <person name="Monk M."/>
            <person name="Kocsube S."/>
            <person name="Drula E."/>
            <person name="Lipzen A."/>
            <person name="Balint B."/>
            <person name="Henrissat B."/>
            <person name="Andreopoulos B."/>
            <person name="Martin F.M."/>
            <person name="Harder C.B."/>
            <person name="Rigling D."/>
            <person name="Ford K.L."/>
            <person name="Foster G.D."/>
            <person name="Pangilinan J."/>
            <person name="Papanicolaou A."/>
            <person name="Barry K."/>
            <person name="LaButti K."/>
            <person name="Viragh M."/>
            <person name="Koriabine M."/>
            <person name="Yan M."/>
            <person name="Riley R."/>
            <person name="Champramary S."/>
            <person name="Plett K.L."/>
            <person name="Tsai I.J."/>
            <person name="Slot J."/>
            <person name="Sipos G."/>
            <person name="Plett J."/>
            <person name="Nagy L.G."/>
            <person name="Grigoriev I.V."/>
        </authorList>
    </citation>
    <scope>NUCLEOTIDE SEQUENCE</scope>
    <source>
        <strain evidence="2">FPL87.14</strain>
    </source>
</reference>
<evidence type="ECO:0000313" key="3">
    <source>
        <dbReference type="Proteomes" id="UP001175226"/>
    </source>
</evidence>
<evidence type="ECO:0008006" key="4">
    <source>
        <dbReference type="Google" id="ProtNLM"/>
    </source>
</evidence>
<accession>A0AA39J480</accession>
<dbReference type="Proteomes" id="UP001175226">
    <property type="component" value="Unassembled WGS sequence"/>
</dbReference>
<evidence type="ECO:0000313" key="2">
    <source>
        <dbReference type="EMBL" id="KAK0435165.1"/>
    </source>
</evidence>
<keyword evidence="1" id="KW-0732">Signal</keyword>
<comment type="caution">
    <text evidence="2">The sequence shown here is derived from an EMBL/GenBank/DDBJ whole genome shotgun (WGS) entry which is preliminary data.</text>
</comment>
<keyword evidence="3" id="KW-1185">Reference proteome</keyword>
<evidence type="ECO:0000256" key="1">
    <source>
        <dbReference type="SAM" id="SignalP"/>
    </source>
</evidence>
<feature type="signal peptide" evidence="1">
    <location>
        <begin position="1"/>
        <end position="19"/>
    </location>
</feature>
<organism evidence="2 3">
    <name type="scientific">Armillaria borealis</name>
    <dbReference type="NCBI Taxonomy" id="47425"/>
    <lineage>
        <taxon>Eukaryota</taxon>
        <taxon>Fungi</taxon>
        <taxon>Dikarya</taxon>
        <taxon>Basidiomycota</taxon>
        <taxon>Agaricomycotina</taxon>
        <taxon>Agaricomycetes</taxon>
        <taxon>Agaricomycetidae</taxon>
        <taxon>Agaricales</taxon>
        <taxon>Marasmiineae</taxon>
        <taxon>Physalacriaceae</taxon>
        <taxon>Armillaria</taxon>
    </lineage>
</organism>
<dbReference type="EMBL" id="JAUEPT010000065">
    <property type="protein sequence ID" value="KAK0435165.1"/>
    <property type="molecule type" value="Genomic_DNA"/>
</dbReference>
<name>A0AA39J480_9AGAR</name>
<dbReference type="AlphaFoldDB" id="A0AA39J480"/>
<proteinExistence type="predicted"/>
<feature type="chain" id="PRO_5041440639" description="Secreted protein" evidence="1">
    <location>
        <begin position="20"/>
        <end position="80"/>
    </location>
</feature>